<accession>A0A2H0YUA6</accession>
<dbReference type="Pfam" id="PF00163">
    <property type="entry name" value="Ribosomal_S4"/>
    <property type="match status" value="1"/>
</dbReference>
<dbReference type="NCBIfam" id="TIGR01017">
    <property type="entry name" value="rpsD_bact"/>
    <property type="match status" value="1"/>
</dbReference>
<dbReference type="FunFam" id="3.10.290.10:FF:000001">
    <property type="entry name" value="30S ribosomal protein S4"/>
    <property type="match status" value="1"/>
</dbReference>
<dbReference type="InterPro" id="IPR005709">
    <property type="entry name" value="Ribosomal_uS4_bac-type"/>
</dbReference>
<evidence type="ECO:0000256" key="1">
    <source>
        <dbReference type="ARBA" id="ARBA00007465"/>
    </source>
</evidence>
<comment type="subunit">
    <text evidence="7">Part of the 30S ribosomal subunit. Contacts protein S5. The interaction surface between S4 and S5 is involved in control of translational fidelity.</text>
</comment>
<dbReference type="GO" id="GO:0015935">
    <property type="term" value="C:small ribosomal subunit"/>
    <property type="evidence" value="ECO:0007669"/>
    <property type="project" value="InterPro"/>
</dbReference>
<dbReference type="SMART" id="SM01390">
    <property type="entry name" value="Ribosomal_S4"/>
    <property type="match status" value="1"/>
</dbReference>
<evidence type="ECO:0000256" key="3">
    <source>
        <dbReference type="ARBA" id="ARBA00022884"/>
    </source>
</evidence>
<reference evidence="11 12" key="1">
    <citation type="submission" date="2017-09" db="EMBL/GenBank/DDBJ databases">
        <title>Depth-based differentiation of microbial function through sediment-hosted aquifers and enrichment of novel symbionts in the deep terrestrial subsurface.</title>
        <authorList>
            <person name="Probst A.J."/>
            <person name="Ladd B."/>
            <person name="Jarett J.K."/>
            <person name="Geller-Mcgrath D.E."/>
            <person name="Sieber C.M."/>
            <person name="Emerson J.B."/>
            <person name="Anantharaman K."/>
            <person name="Thomas B.C."/>
            <person name="Malmstrom R."/>
            <person name="Stieglmeier M."/>
            <person name="Klingl A."/>
            <person name="Woyke T."/>
            <person name="Ryan C.M."/>
            <person name="Banfield J.F."/>
        </authorList>
    </citation>
    <scope>NUCLEOTIDE SEQUENCE [LARGE SCALE GENOMIC DNA]</scope>
    <source>
        <strain evidence="11">CG08_land_8_20_14_0_20_40_16</strain>
    </source>
</reference>
<dbReference type="GO" id="GO:0042274">
    <property type="term" value="P:ribosomal small subunit biogenesis"/>
    <property type="evidence" value="ECO:0007669"/>
    <property type="project" value="TreeGrafter"/>
</dbReference>
<keyword evidence="4 7" id="KW-0689">Ribosomal protein</keyword>
<dbReference type="PANTHER" id="PTHR11831:SF4">
    <property type="entry name" value="SMALL RIBOSOMAL SUBUNIT PROTEIN US4M"/>
    <property type="match status" value="1"/>
</dbReference>
<organism evidence="11 12">
    <name type="scientific">Candidatus Kerfeldbacteria bacterium CG08_land_8_20_14_0_20_40_16</name>
    <dbReference type="NCBI Taxonomy" id="2014244"/>
    <lineage>
        <taxon>Bacteria</taxon>
        <taxon>Candidatus Kerfeldiibacteriota</taxon>
    </lineage>
</organism>
<comment type="similarity">
    <text evidence="1 7 8">Belongs to the universal ribosomal protein uS4 family.</text>
</comment>
<dbReference type="CDD" id="cd00165">
    <property type="entry name" value="S4"/>
    <property type="match status" value="1"/>
</dbReference>
<dbReference type="InterPro" id="IPR002942">
    <property type="entry name" value="S4_RNA-bd"/>
</dbReference>
<dbReference type="InterPro" id="IPR001912">
    <property type="entry name" value="Ribosomal_uS4_N"/>
</dbReference>
<evidence type="ECO:0000256" key="6">
    <source>
        <dbReference type="ARBA" id="ARBA00035254"/>
    </source>
</evidence>
<sequence>MARNLDPKCKRCRREGEKLYLKAEKCFTPKCPMVKRNYPPGMHGPKLHGQRLTQYGTQLREKQKVKHIYGILEKQFSNYVKKAMRKEGDSGENLLYLLELRLDNIVYRLGLAKSRSIARQLVSHNHILVNGQAVNIPSAQLKVSDKISIKEKSKKLFVDTAKNPKKNDLPSWLEFDQKALVGKVLSKPPFEEVKQSFNIPIVIEYYSR</sequence>
<dbReference type="GO" id="GO:0006412">
    <property type="term" value="P:translation"/>
    <property type="evidence" value="ECO:0007669"/>
    <property type="project" value="UniProtKB-UniRule"/>
</dbReference>
<comment type="caution">
    <text evidence="11">The sequence shown here is derived from an EMBL/GenBank/DDBJ whole genome shotgun (WGS) entry which is preliminary data.</text>
</comment>
<evidence type="ECO:0000256" key="4">
    <source>
        <dbReference type="ARBA" id="ARBA00022980"/>
    </source>
</evidence>
<evidence type="ECO:0000259" key="9">
    <source>
        <dbReference type="SMART" id="SM00363"/>
    </source>
</evidence>
<dbReference type="InterPro" id="IPR022801">
    <property type="entry name" value="Ribosomal_uS4"/>
</dbReference>
<gene>
    <name evidence="7" type="primary">rpsD</name>
    <name evidence="11" type="ORF">COT24_05410</name>
</gene>
<proteinExistence type="inferred from homology"/>
<name>A0A2H0YUA6_9BACT</name>
<evidence type="ECO:0000256" key="2">
    <source>
        <dbReference type="ARBA" id="ARBA00022730"/>
    </source>
</evidence>
<dbReference type="Proteomes" id="UP000231542">
    <property type="component" value="Unassembled WGS sequence"/>
</dbReference>
<dbReference type="GO" id="GO:0019843">
    <property type="term" value="F:rRNA binding"/>
    <property type="evidence" value="ECO:0007669"/>
    <property type="project" value="UniProtKB-UniRule"/>
</dbReference>
<evidence type="ECO:0000259" key="10">
    <source>
        <dbReference type="SMART" id="SM01390"/>
    </source>
</evidence>
<keyword evidence="3 7" id="KW-0694">RNA-binding</keyword>
<dbReference type="SUPFAM" id="SSF55174">
    <property type="entry name" value="Alpha-L RNA-binding motif"/>
    <property type="match status" value="1"/>
</dbReference>
<protein>
    <recommendedName>
        <fullName evidence="6 7">Small ribosomal subunit protein uS4</fullName>
    </recommendedName>
</protein>
<dbReference type="HAMAP" id="MF_01306_B">
    <property type="entry name" value="Ribosomal_uS4_B"/>
    <property type="match status" value="1"/>
</dbReference>
<dbReference type="AlphaFoldDB" id="A0A2H0YUA6"/>
<dbReference type="Pfam" id="PF01479">
    <property type="entry name" value="S4"/>
    <property type="match status" value="1"/>
</dbReference>
<dbReference type="InterPro" id="IPR018079">
    <property type="entry name" value="Ribosomal_uS4_CS"/>
</dbReference>
<dbReference type="PROSITE" id="PS00632">
    <property type="entry name" value="RIBOSOMAL_S4"/>
    <property type="match status" value="1"/>
</dbReference>
<dbReference type="InterPro" id="IPR036986">
    <property type="entry name" value="S4_RNA-bd_sf"/>
</dbReference>
<dbReference type="Gene3D" id="1.10.1050.10">
    <property type="entry name" value="Ribosomal Protein S4 Delta 41, Chain A, domain 1"/>
    <property type="match status" value="1"/>
</dbReference>
<evidence type="ECO:0000256" key="7">
    <source>
        <dbReference type="HAMAP-Rule" id="MF_01306"/>
    </source>
</evidence>
<comment type="function">
    <text evidence="7">With S5 and S12 plays an important role in translational accuracy.</text>
</comment>
<dbReference type="Gene3D" id="3.10.290.10">
    <property type="entry name" value="RNA-binding S4 domain"/>
    <property type="match status" value="1"/>
</dbReference>
<dbReference type="PROSITE" id="PS50889">
    <property type="entry name" value="S4"/>
    <property type="match status" value="1"/>
</dbReference>
<dbReference type="PANTHER" id="PTHR11831">
    <property type="entry name" value="30S 40S RIBOSOMAL PROTEIN"/>
    <property type="match status" value="1"/>
</dbReference>
<dbReference type="EMBL" id="PEXU01000058">
    <property type="protein sequence ID" value="PIS42081.1"/>
    <property type="molecule type" value="Genomic_DNA"/>
</dbReference>
<keyword evidence="2 7" id="KW-0699">rRNA-binding</keyword>
<comment type="function">
    <text evidence="7">One of the primary rRNA binding proteins, it binds directly to 16S rRNA where it nucleates assembly of the body of the 30S subunit.</text>
</comment>
<evidence type="ECO:0000313" key="12">
    <source>
        <dbReference type="Proteomes" id="UP000231542"/>
    </source>
</evidence>
<dbReference type="NCBIfam" id="NF003717">
    <property type="entry name" value="PRK05327.1"/>
    <property type="match status" value="1"/>
</dbReference>
<feature type="domain" description="RNA-binding S4" evidence="9">
    <location>
        <begin position="100"/>
        <end position="162"/>
    </location>
</feature>
<evidence type="ECO:0000313" key="11">
    <source>
        <dbReference type="EMBL" id="PIS42081.1"/>
    </source>
</evidence>
<keyword evidence="5 7" id="KW-0687">Ribonucleoprotein</keyword>
<dbReference type="SMART" id="SM00363">
    <property type="entry name" value="S4"/>
    <property type="match status" value="1"/>
</dbReference>
<feature type="domain" description="Small ribosomal subunit protein uS4 N-terminal" evidence="10">
    <location>
        <begin position="3"/>
        <end position="99"/>
    </location>
</feature>
<evidence type="ECO:0000256" key="8">
    <source>
        <dbReference type="RuleBase" id="RU003699"/>
    </source>
</evidence>
<dbReference type="GO" id="GO:0003735">
    <property type="term" value="F:structural constituent of ribosome"/>
    <property type="evidence" value="ECO:0007669"/>
    <property type="project" value="InterPro"/>
</dbReference>
<evidence type="ECO:0000256" key="5">
    <source>
        <dbReference type="ARBA" id="ARBA00023274"/>
    </source>
</evidence>